<name>A0A7W6JDJ5_9CAUL</name>
<evidence type="ECO:0000313" key="3">
    <source>
        <dbReference type="Proteomes" id="UP000529946"/>
    </source>
</evidence>
<keyword evidence="1" id="KW-0812">Transmembrane</keyword>
<evidence type="ECO:0000256" key="1">
    <source>
        <dbReference type="SAM" id="Phobius"/>
    </source>
</evidence>
<sequence>MEDLFRSFWWLMFPLAWFVFGGFQSFLNYRRQKDALNLIKTYADKGQEPPEQLLKVLDRPLDEEGEMIWGSTKDQGGSRGNDGSWFSAILFGVMAVGFGYGASTDMYGARDALIIVTFVLAGLCLACLFQALRSGRRSRK</sequence>
<protein>
    <submittedName>
        <fullName evidence="2">Uncharacterized protein</fullName>
    </submittedName>
</protein>
<proteinExistence type="predicted"/>
<reference evidence="2 3" key="1">
    <citation type="submission" date="2020-08" db="EMBL/GenBank/DDBJ databases">
        <title>Genomic Encyclopedia of Type Strains, Phase IV (KMG-IV): sequencing the most valuable type-strain genomes for metagenomic binning, comparative biology and taxonomic classification.</title>
        <authorList>
            <person name="Goeker M."/>
        </authorList>
    </citation>
    <scope>NUCLEOTIDE SEQUENCE [LARGE SCALE GENOMIC DNA]</scope>
    <source>
        <strain evidence="2 3">DSM 23960</strain>
    </source>
</reference>
<feature type="transmembrane region" description="Helical" evidence="1">
    <location>
        <begin position="83"/>
        <end position="100"/>
    </location>
</feature>
<dbReference type="RefSeq" id="WP_183204283.1">
    <property type="nucleotide sequence ID" value="NZ_BAAAER010000001.1"/>
</dbReference>
<keyword evidence="3" id="KW-1185">Reference proteome</keyword>
<organism evidence="2 3">
    <name type="scientific">Brevundimonas lenta</name>
    <dbReference type="NCBI Taxonomy" id="424796"/>
    <lineage>
        <taxon>Bacteria</taxon>
        <taxon>Pseudomonadati</taxon>
        <taxon>Pseudomonadota</taxon>
        <taxon>Alphaproteobacteria</taxon>
        <taxon>Caulobacterales</taxon>
        <taxon>Caulobacteraceae</taxon>
        <taxon>Brevundimonas</taxon>
    </lineage>
</organism>
<dbReference type="Proteomes" id="UP000529946">
    <property type="component" value="Unassembled WGS sequence"/>
</dbReference>
<feature type="transmembrane region" description="Helical" evidence="1">
    <location>
        <begin position="112"/>
        <end position="132"/>
    </location>
</feature>
<gene>
    <name evidence="2" type="ORF">GGR12_002019</name>
</gene>
<comment type="caution">
    <text evidence="2">The sequence shown here is derived from an EMBL/GenBank/DDBJ whole genome shotgun (WGS) entry which is preliminary data.</text>
</comment>
<evidence type="ECO:0000313" key="2">
    <source>
        <dbReference type="EMBL" id="MBB4083153.1"/>
    </source>
</evidence>
<feature type="transmembrane region" description="Helical" evidence="1">
    <location>
        <begin position="6"/>
        <end position="27"/>
    </location>
</feature>
<dbReference type="EMBL" id="JACIDM010000002">
    <property type="protein sequence ID" value="MBB4083153.1"/>
    <property type="molecule type" value="Genomic_DNA"/>
</dbReference>
<accession>A0A7W6JDJ5</accession>
<keyword evidence="1" id="KW-0472">Membrane</keyword>
<dbReference type="AlphaFoldDB" id="A0A7W6JDJ5"/>
<keyword evidence="1" id="KW-1133">Transmembrane helix</keyword>